<dbReference type="GO" id="GO:0003700">
    <property type="term" value="F:DNA-binding transcription factor activity"/>
    <property type="evidence" value="ECO:0007669"/>
    <property type="project" value="InterPro"/>
</dbReference>
<feature type="DNA-binding region" description="Fork-head" evidence="8">
    <location>
        <begin position="230"/>
        <end position="317"/>
    </location>
</feature>
<dbReference type="OMA" id="NGCHEKE"/>
<dbReference type="PROSITE" id="PS00657">
    <property type="entry name" value="FORK_HEAD_1"/>
    <property type="match status" value="1"/>
</dbReference>
<dbReference type="Proteomes" id="UP000245119">
    <property type="component" value="Linkage Group LG8"/>
</dbReference>
<dbReference type="InterPro" id="IPR047404">
    <property type="entry name" value="FH_FOXN3"/>
</dbReference>
<sequence length="704" mass="75755">MHAREAADPNGGGGLTEKDETVEGDTPEVVDSTSGTTVVSTKSENTTATDDPTTDSATLATSSAIESTIQVKLEPDDSSSSSISSTSDVSWRLEVESDASMRKRLFTSLSQSFPGSALSRVLHSMDTMPLDSDDEDLASPDKLSSSCFAEIRLDKGEMDDDELTSLTWLQDSDLLKNINAGEDSDISEEDGQKENDDGRKNGDGAGAGSFVPQTHPPHVPYNPLKHINSKPPYSFSCLIFMAIEDSPQKKLPVKDIYNWILTHFPYFQNAPTGWKNSVRHNLSLNKCFKKVEKDKGQSIGKGSLWCIDPDYRPNLLQALRKTPYHPYHQLQMMSTLPQSTHLTHLQGLPGGVRPMPLAQRPVPNTVSPHLFPFLSRRLAQTPCVIDSEMQDVANTLVAMKGFSSKNSSGMSSDGSDASGPTSARSMFKRKFGHGHKRHKGPIVCTLNPSEDHTYSATRVLEEDEASGTSSIDNEYDFGSGDEEEDDDDISEPSECPSDWDCGSGTDEVDGDVAFVPRKRLKIDLKARKDESSSKLDEEEEKKKDEEGAKALLNLAGIRMISSEPETKPSTPKSSPKSVPKMTFSSSKTVTTASKARRSSSKQSLSSRALSSSSPGRLLSSSKQSSTSAALSSSSPARLLSSKSVKSSSSKALLKSGSSVSSSLSTVTKPSSLTIMTRRGKAAAEAAALAAAPGVSTRGKKLSFS</sequence>
<feature type="compositionally biased region" description="Low complexity" evidence="9">
    <location>
        <begin position="600"/>
        <end position="671"/>
    </location>
</feature>
<dbReference type="SUPFAM" id="SSF46785">
    <property type="entry name" value="Winged helix' DNA-binding domain"/>
    <property type="match status" value="1"/>
</dbReference>
<feature type="compositionally biased region" description="Low complexity" evidence="9">
    <location>
        <begin position="404"/>
        <end position="419"/>
    </location>
</feature>
<accession>A0A2T7P003</accession>
<dbReference type="PANTHER" id="PTHR13962:SF22">
    <property type="entry name" value="FORKHEAD BOX PROTEIN N3-LIKE PROTEIN"/>
    <property type="match status" value="1"/>
</dbReference>
<dbReference type="PROSITE" id="PS00658">
    <property type="entry name" value="FORK_HEAD_2"/>
    <property type="match status" value="1"/>
</dbReference>
<comment type="caution">
    <text evidence="11">The sequence shown here is derived from an EMBL/GenBank/DDBJ whole genome shotgun (WGS) entry which is preliminary data.</text>
</comment>
<dbReference type="OrthoDB" id="5954824at2759"/>
<proteinExistence type="predicted"/>
<dbReference type="CDD" id="cd20059">
    <property type="entry name" value="FH_FOXN3"/>
    <property type="match status" value="1"/>
</dbReference>
<comment type="subcellular location">
    <subcellularLocation>
        <location evidence="1 8">Nucleus</location>
    </subcellularLocation>
</comment>
<reference evidence="11 12" key="1">
    <citation type="submission" date="2018-04" db="EMBL/GenBank/DDBJ databases">
        <title>The genome of golden apple snail Pomacea canaliculata provides insight into stress tolerance and invasive adaptation.</title>
        <authorList>
            <person name="Liu C."/>
            <person name="Liu B."/>
            <person name="Ren Y."/>
            <person name="Zhang Y."/>
            <person name="Wang H."/>
            <person name="Li S."/>
            <person name="Jiang F."/>
            <person name="Yin L."/>
            <person name="Zhang G."/>
            <person name="Qian W."/>
            <person name="Fan W."/>
        </authorList>
    </citation>
    <scope>NUCLEOTIDE SEQUENCE [LARGE SCALE GENOMIC DNA]</scope>
    <source>
        <strain evidence="11">SZHN2017</strain>
        <tissue evidence="11">Muscle</tissue>
    </source>
</reference>
<evidence type="ECO:0000313" key="12">
    <source>
        <dbReference type="Proteomes" id="UP000245119"/>
    </source>
</evidence>
<dbReference type="GO" id="GO:0005634">
    <property type="term" value="C:nucleus"/>
    <property type="evidence" value="ECO:0007669"/>
    <property type="project" value="UniProtKB-SubCell"/>
</dbReference>
<evidence type="ECO:0000256" key="3">
    <source>
        <dbReference type="ARBA" id="ARBA00023125"/>
    </source>
</evidence>
<gene>
    <name evidence="11" type="ORF">C0Q70_14420</name>
</gene>
<evidence type="ECO:0000256" key="5">
    <source>
        <dbReference type="ARBA" id="ARBA00023242"/>
    </source>
</evidence>
<dbReference type="InterPro" id="IPR018122">
    <property type="entry name" value="TF_fork_head_CS_1"/>
</dbReference>
<keyword evidence="4" id="KW-0804">Transcription</keyword>
<evidence type="ECO:0000256" key="2">
    <source>
        <dbReference type="ARBA" id="ARBA00023015"/>
    </source>
</evidence>
<dbReference type="STRING" id="400727.A0A2T7P003"/>
<evidence type="ECO:0000256" key="6">
    <source>
        <dbReference type="ARBA" id="ARBA00034657"/>
    </source>
</evidence>
<protein>
    <recommendedName>
        <fullName evidence="7">Forkhead box protein N3</fullName>
    </recommendedName>
</protein>
<comment type="function">
    <text evidence="6">Acts as a transcriptional repressor. May be involved in DNA damage-inducible cell cycle arrests (checkpoints).</text>
</comment>
<organism evidence="11 12">
    <name type="scientific">Pomacea canaliculata</name>
    <name type="common">Golden apple snail</name>
    <dbReference type="NCBI Taxonomy" id="400727"/>
    <lineage>
        <taxon>Eukaryota</taxon>
        <taxon>Metazoa</taxon>
        <taxon>Spiralia</taxon>
        <taxon>Lophotrochozoa</taxon>
        <taxon>Mollusca</taxon>
        <taxon>Gastropoda</taxon>
        <taxon>Caenogastropoda</taxon>
        <taxon>Architaenioglossa</taxon>
        <taxon>Ampullarioidea</taxon>
        <taxon>Ampullariidae</taxon>
        <taxon>Pomacea</taxon>
    </lineage>
</organism>
<dbReference type="PANTHER" id="PTHR13962">
    <property type="entry name" value="FORKHEAD BOX PROTEIN N3-LIKE PROTEIN-RELATED"/>
    <property type="match status" value="1"/>
</dbReference>
<name>A0A2T7P003_POMCA</name>
<dbReference type="InterPro" id="IPR036390">
    <property type="entry name" value="WH_DNA-bd_sf"/>
</dbReference>
<keyword evidence="3 8" id="KW-0238">DNA-binding</keyword>
<feature type="domain" description="Fork-head" evidence="10">
    <location>
        <begin position="230"/>
        <end position="317"/>
    </location>
</feature>
<dbReference type="InterPro" id="IPR001766">
    <property type="entry name" value="Fork_head_dom"/>
</dbReference>
<evidence type="ECO:0000256" key="4">
    <source>
        <dbReference type="ARBA" id="ARBA00023163"/>
    </source>
</evidence>
<feature type="compositionally biased region" description="Low complexity" evidence="9">
    <location>
        <begin position="561"/>
        <end position="593"/>
    </location>
</feature>
<feature type="compositionally biased region" description="Acidic residues" evidence="9">
    <location>
        <begin position="473"/>
        <end position="491"/>
    </location>
</feature>
<dbReference type="GO" id="GO:0000987">
    <property type="term" value="F:cis-regulatory region sequence-specific DNA binding"/>
    <property type="evidence" value="ECO:0007669"/>
    <property type="project" value="TreeGrafter"/>
</dbReference>
<feature type="region of interest" description="Disordered" evidence="9">
    <location>
        <begin position="525"/>
        <end position="671"/>
    </location>
</feature>
<dbReference type="SMART" id="SM00339">
    <property type="entry name" value="FH"/>
    <property type="match status" value="1"/>
</dbReference>
<dbReference type="Pfam" id="PF00250">
    <property type="entry name" value="Forkhead"/>
    <property type="match status" value="1"/>
</dbReference>
<evidence type="ECO:0000256" key="9">
    <source>
        <dbReference type="SAM" id="MobiDB-lite"/>
    </source>
</evidence>
<dbReference type="Gene3D" id="1.10.10.10">
    <property type="entry name" value="Winged helix-like DNA-binding domain superfamily/Winged helix DNA-binding domain"/>
    <property type="match status" value="1"/>
</dbReference>
<dbReference type="InterPro" id="IPR047119">
    <property type="entry name" value="FOXN2/3-like"/>
</dbReference>
<evidence type="ECO:0000256" key="7">
    <source>
        <dbReference type="ARBA" id="ARBA00034870"/>
    </source>
</evidence>
<feature type="region of interest" description="Disordered" evidence="9">
    <location>
        <begin position="181"/>
        <end position="225"/>
    </location>
</feature>
<evidence type="ECO:0000259" key="10">
    <source>
        <dbReference type="PROSITE" id="PS50039"/>
    </source>
</evidence>
<feature type="region of interest" description="Disordered" evidence="9">
    <location>
        <begin position="404"/>
        <end position="425"/>
    </location>
</feature>
<evidence type="ECO:0000256" key="1">
    <source>
        <dbReference type="ARBA" id="ARBA00004123"/>
    </source>
</evidence>
<keyword evidence="2" id="KW-0805">Transcription regulation</keyword>
<evidence type="ECO:0000313" key="11">
    <source>
        <dbReference type="EMBL" id="PVD26742.1"/>
    </source>
</evidence>
<dbReference type="InterPro" id="IPR036388">
    <property type="entry name" value="WH-like_DNA-bd_sf"/>
</dbReference>
<dbReference type="PRINTS" id="PR00053">
    <property type="entry name" value="FORKHEAD"/>
</dbReference>
<dbReference type="AlphaFoldDB" id="A0A2T7P003"/>
<feature type="compositionally biased region" description="Basic and acidic residues" evidence="9">
    <location>
        <begin position="190"/>
        <end position="202"/>
    </location>
</feature>
<dbReference type="EMBL" id="PZQS01000008">
    <property type="protein sequence ID" value="PVD26742.1"/>
    <property type="molecule type" value="Genomic_DNA"/>
</dbReference>
<feature type="region of interest" description="Disordered" evidence="9">
    <location>
        <begin position="1"/>
        <end position="91"/>
    </location>
</feature>
<feature type="compositionally biased region" description="Basic and acidic residues" evidence="9">
    <location>
        <begin position="525"/>
        <end position="548"/>
    </location>
</feature>
<dbReference type="PROSITE" id="PS50039">
    <property type="entry name" value="FORK_HEAD_3"/>
    <property type="match status" value="1"/>
</dbReference>
<feature type="compositionally biased region" description="Low complexity" evidence="9">
    <location>
        <begin position="78"/>
        <end position="90"/>
    </location>
</feature>
<keyword evidence="5 8" id="KW-0539">Nucleus</keyword>
<dbReference type="InterPro" id="IPR030456">
    <property type="entry name" value="TF_fork_head_CS_2"/>
</dbReference>
<keyword evidence="12" id="KW-1185">Reference proteome</keyword>
<feature type="compositionally biased region" description="Low complexity" evidence="9">
    <location>
        <begin position="29"/>
        <end position="64"/>
    </location>
</feature>
<feature type="region of interest" description="Disordered" evidence="9">
    <location>
        <begin position="460"/>
        <end position="510"/>
    </location>
</feature>
<evidence type="ECO:0000256" key="8">
    <source>
        <dbReference type="PROSITE-ProRule" id="PRU00089"/>
    </source>
</evidence>